<dbReference type="GO" id="GO:0001784">
    <property type="term" value="F:phosphotyrosine residue binding"/>
    <property type="evidence" value="ECO:0007669"/>
    <property type="project" value="TreeGrafter"/>
</dbReference>
<dbReference type="Pfam" id="PF00017">
    <property type="entry name" value="SH2"/>
    <property type="match status" value="1"/>
</dbReference>
<keyword evidence="6" id="KW-1185">Reference proteome</keyword>
<feature type="compositionally biased region" description="Low complexity" evidence="3">
    <location>
        <begin position="223"/>
        <end position="246"/>
    </location>
</feature>
<evidence type="ECO:0000259" key="4">
    <source>
        <dbReference type="PROSITE" id="PS50001"/>
    </source>
</evidence>
<dbReference type="InterPro" id="IPR000980">
    <property type="entry name" value="SH2"/>
</dbReference>
<evidence type="ECO:0000256" key="1">
    <source>
        <dbReference type="ARBA" id="ARBA00022999"/>
    </source>
</evidence>
<gene>
    <name evidence="5" type="ORF">OXX778_LOCUS3989</name>
</gene>
<organism evidence="5 6">
    <name type="scientific">Brachionus calyciflorus</name>
    <dbReference type="NCBI Taxonomy" id="104777"/>
    <lineage>
        <taxon>Eukaryota</taxon>
        <taxon>Metazoa</taxon>
        <taxon>Spiralia</taxon>
        <taxon>Gnathifera</taxon>
        <taxon>Rotifera</taxon>
        <taxon>Eurotatoria</taxon>
        <taxon>Monogononta</taxon>
        <taxon>Pseudotrocha</taxon>
        <taxon>Ploima</taxon>
        <taxon>Brachionidae</taxon>
        <taxon>Brachionus</taxon>
    </lineage>
</organism>
<feature type="compositionally biased region" description="Basic and acidic residues" evidence="3">
    <location>
        <begin position="125"/>
        <end position="135"/>
    </location>
</feature>
<dbReference type="InterPro" id="IPR051846">
    <property type="entry name" value="SH2_domain_adapters"/>
</dbReference>
<feature type="domain" description="SH2" evidence="4">
    <location>
        <begin position="422"/>
        <end position="517"/>
    </location>
</feature>
<dbReference type="Gene3D" id="3.30.505.10">
    <property type="entry name" value="SH2 domain"/>
    <property type="match status" value="1"/>
</dbReference>
<dbReference type="OrthoDB" id="5914531at2759"/>
<dbReference type="PROSITE" id="PS50001">
    <property type="entry name" value="SH2"/>
    <property type="match status" value="1"/>
</dbReference>
<dbReference type="Proteomes" id="UP000663879">
    <property type="component" value="Unassembled WGS sequence"/>
</dbReference>
<feature type="region of interest" description="Disordered" evidence="3">
    <location>
        <begin position="110"/>
        <end position="163"/>
    </location>
</feature>
<feature type="compositionally biased region" description="Low complexity" evidence="3">
    <location>
        <begin position="115"/>
        <end position="124"/>
    </location>
</feature>
<keyword evidence="1 2" id="KW-0727">SH2 domain</keyword>
<dbReference type="SUPFAM" id="SSF55550">
    <property type="entry name" value="SH2 domain"/>
    <property type="match status" value="1"/>
</dbReference>
<feature type="region of interest" description="Disordered" evidence="3">
    <location>
        <begin position="1"/>
        <end position="46"/>
    </location>
</feature>
<feature type="compositionally biased region" description="Pro residues" evidence="3">
    <location>
        <begin position="247"/>
        <end position="269"/>
    </location>
</feature>
<dbReference type="PANTHER" id="PTHR15127:SF32">
    <property type="entry name" value="HEAVYWEIGHT, ISOFORM A"/>
    <property type="match status" value="1"/>
</dbReference>
<dbReference type="EMBL" id="CAJNOC010000376">
    <property type="protein sequence ID" value="CAF0752422.1"/>
    <property type="molecule type" value="Genomic_DNA"/>
</dbReference>
<feature type="compositionally biased region" description="Polar residues" evidence="3">
    <location>
        <begin position="319"/>
        <end position="336"/>
    </location>
</feature>
<reference evidence="5" key="1">
    <citation type="submission" date="2021-02" db="EMBL/GenBank/DDBJ databases">
        <authorList>
            <person name="Nowell W R."/>
        </authorList>
    </citation>
    <scope>NUCLEOTIDE SEQUENCE</scope>
    <source>
        <strain evidence="5">Ploen Becks lab</strain>
    </source>
</reference>
<comment type="caution">
    <text evidence="5">The sequence shown here is derived from an EMBL/GenBank/DDBJ whole genome shotgun (WGS) entry which is preliminary data.</text>
</comment>
<evidence type="ECO:0000313" key="6">
    <source>
        <dbReference type="Proteomes" id="UP000663879"/>
    </source>
</evidence>
<feature type="region of interest" description="Disordered" evidence="3">
    <location>
        <begin position="60"/>
        <end position="88"/>
    </location>
</feature>
<dbReference type="PANTHER" id="PTHR15127">
    <property type="entry name" value="HEAVYWEIGHT, ISOFORM A"/>
    <property type="match status" value="1"/>
</dbReference>
<evidence type="ECO:0000256" key="2">
    <source>
        <dbReference type="PROSITE-ProRule" id="PRU00191"/>
    </source>
</evidence>
<accession>A0A813PR78</accession>
<feature type="compositionally biased region" description="Low complexity" evidence="3">
    <location>
        <begin position="294"/>
        <end position="318"/>
    </location>
</feature>
<dbReference type="PRINTS" id="PR00401">
    <property type="entry name" value="SH2DOMAIN"/>
</dbReference>
<proteinExistence type="predicted"/>
<feature type="compositionally biased region" description="Pro residues" evidence="3">
    <location>
        <begin position="66"/>
        <end position="77"/>
    </location>
</feature>
<evidence type="ECO:0000256" key="3">
    <source>
        <dbReference type="SAM" id="MobiDB-lite"/>
    </source>
</evidence>
<sequence>MSESNQKYIQMSNLTSGSSTRGSFRSNLRTSDLKFDQTEPTNPVYNFPWDVKLKQNPLLSQLNQSLPPPLPSVPPPSTSKILDSEPQDETQYCAPWDLKIQEEMLKLMTQQKTGSSLKKSNSDLNKNESNFKRNESNSSSFRNKTVTSQIEPSETEGSEYSPPWEHKQNLIFQQLANSNNKNSNVQMPAPLATSSASSTLANSQTNANAIGSLFNKLSLTRLSTRSNTSSSSSTRSSTSSLSTNSPPSMPPPSLPPPLLPPPPPPPPSSTVPTNQQSPLLSHRILNHQNLVQSNYLNDNNKNNSKFQPNTSTTTTNNTHHASSLFDTMGSNSSSSAFDDTKQILRTNRGGSNHHFSYPHPTQFQTISTGEIQVSALPVTALVFSQTNSLPQGILPINVQHQSQMVTQMPSPNRMNDLERHPWFHGRITRKHAEIMLNNKPIGSFLVRQSESGNSNDYSLSLVSGSGCVHMRICMKNGEFILGQCSQPFTSIVKMIDHYGRVEVPIKGAQHVKLSVPVAPSG</sequence>
<evidence type="ECO:0000313" key="5">
    <source>
        <dbReference type="EMBL" id="CAF0752422.1"/>
    </source>
</evidence>
<dbReference type="AlphaFoldDB" id="A0A813PR78"/>
<feature type="compositionally biased region" description="Polar residues" evidence="3">
    <location>
        <begin position="1"/>
        <end position="14"/>
    </location>
</feature>
<feature type="compositionally biased region" description="Polar residues" evidence="3">
    <location>
        <begin position="136"/>
        <end position="152"/>
    </location>
</feature>
<protein>
    <recommendedName>
        <fullName evidence="4">SH2 domain-containing protein</fullName>
    </recommendedName>
</protein>
<feature type="compositionally biased region" description="Low complexity" evidence="3">
    <location>
        <begin position="15"/>
        <end position="26"/>
    </location>
</feature>
<feature type="region of interest" description="Disordered" evidence="3">
    <location>
        <begin position="223"/>
        <end position="276"/>
    </location>
</feature>
<dbReference type="SMART" id="SM00252">
    <property type="entry name" value="SH2"/>
    <property type="match status" value="1"/>
</dbReference>
<feature type="region of interest" description="Disordered" evidence="3">
    <location>
        <begin position="294"/>
        <end position="336"/>
    </location>
</feature>
<name>A0A813PR78_9BILA</name>
<dbReference type="InterPro" id="IPR036860">
    <property type="entry name" value="SH2_dom_sf"/>
</dbReference>